<comment type="caution">
    <text evidence="2">The sequence shown here is derived from an EMBL/GenBank/DDBJ whole genome shotgun (WGS) entry which is preliminary data.</text>
</comment>
<protein>
    <submittedName>
        <fullName evidence="2">Uncharacterized protein</fullName>
    </submittedName>
</protein>
<feature type="region of interest" description="Disordered" evidence="1">
    <location>
        <begin position="197"/>
        <end position="251"/>
    </location>
</feature>
<gene>
    <name evidence="2" type="ORF">HU200_000176</name>
</gene>
<organism evidence="2 3">
    <name type="scientific">Digitaria exilis</name>
    <dbReference type="NCBI Taxonomy" id="1010633"/>
    <lineage>
        <taxon>Eukaryota</taxon>
        <taxon>Viridiplantae</taxon>
        <taxon>Streptophyta</taxon>
        <taxon>Embryophyta</taxon>
        <taxon>Tracheophyta</taxon>
        <taxon>Spermatophyta</taxon>
        <taxon>Magnoliopsida</taxon>
        <taxon>Liliopsida</taxon>
        <taxon>Poales</taxon>
        <taxon>Poaceae</taxon>
        <taxon>PACMAD clade</taxon>
        <taxon>Panicoideae</taxon>
        <taxon>Panicodae</taxon>
        <taxon>Paniceae</taxon>
        <taxon>Anthephorinae</taxon>
        <taxon>Digitaria</taxon>
    </lineage>
</organism>
<dbReference type="InterPro" id="IPR036041">
    <property type="entry name" value="Ribosome-inact_prot_sf"/>
</dbReference>
<keyword evidence="3" id="KW-1185">Reference proteome</keyword>
<accession>A0A835FZ27</accession>
<feature type="compositionally biased region" description="Acidic residues" evidence="1">
    <location>
        <begin position="211"/>
        <end position="222"/>
    </location>
</feature>
<proteinExistence type="predicted"/>
<dbReference type="AlphaFoldDB" id="A0A835FZ27"/>
<name>A0A835FZ27_9POAL</name>
<dbReference type="GO" id="GO:0017148">
    <property type="term" value="P:negative regulation of translation"/>
    <property type="evidence" value="ECO:0007669"/>
    <property type="project" value="InterPro"/>
</dbReference>
<feature type="compositionally biased region" description="Low complexity" evidence="1">
    <location>
        <begin position="233"/>
        <end position="251"/>
    </location>
</feature>
<dbReference type="GO" id="GO:0030598">
    <property type="term" value="F:rRNA N-glycosylase activity"/>
    <property type="evidence" value="ECO:0007669"/>
    <property type="project" value="InterPro"/>
</dbReference>
<dbReference type="OrthoDB" id="2550922at2759"/>
<dbReference type="EMBL" id="JACEFO010000036">
    <property type="protein sequence ID" value="KAF8783743.1"/>
    <property type="molecule type" value="Genomic_DNA"/>
</dbReference>
<evidence type="ECO:0000256" key="1">
    <source>
        <dbReference type="SAM" id="MobiDB-lite"/>
    </source>
</evidence>
<evidence type="ECO:0000313" key="3">
    <source>
        <dbReference type="Proteomes" id="UP000636709"/>
    </source>
</evidence>
<evidence type="ECO:0000313" key="2">
    <source>
        <dbReference type="EMBL" id="KAF8783743.1"/>
    </source>
</evidence>
<dbReference type="Proteomes" id="UP000636709">
    <property type="component" value="Unassembled WGS sequence"/>
</dbReference>
<dbReference type="SUPFAM" id="SSF56371">
    <property type="entry name" value="Ribosome inactivating proteins (RIP)"/>
    <property type="match status" value="1"/>
</dbReference>
<sequence length="335" mass="38064">MVQEHKDLMEWIDTLLANQNEPFGVDFDAQHHTVLRTANEGLFRIIMRLPPEEISAGKPIIQDLMLAFSLVDLYFLGFFDEDNNKWRFFKDARLEGSGHLDKEHADEWEEMDGIDIGYSDFGTVEVGVRGLIRTHVLKGPAAFEPIFRYLTYADAFSAVSVVSNKLKEKRKVAEAATAVVVTNPAVAFLPDYDFKDDSEGTTSSENVLVAEEGDTTEDELGDAEMMPRRRIQRGQPRMRMPRAQPRRMAPIQRQRKNGKACFFLAVLFLLLLIGTQKWKRHHVATQSHMVNSQGDLRSLVIQVLEKVRNTGNVVLPFLYCASRLPGGATWIKNLR</sequence>
<reference evidence="2" key="1">
    <citation type="submission" date="2020-07" db="EMBL/GenBank/DDBJ databases">
        <title>Genome sequence and genetic diversity analysis of an under-domesticated orphan crop, white fonio (Digitaria exilis).</title>
        <authorList>
            <person name="Bennetzen J.L."/>
            <person name="Chen S."/>
            <person name="Ma X."/>
            <person name="Wang X."/>
            <person name="Yssel A.E.J."/>
            <person name="Chaluvadi S.R."/>
            <person name="Johnson M."/>
            <person name="Gangashetty P."/>
            <person name="Hamidou F."/>
            <person name="Sanogo M.D."/>
            <person name="Zwaenepoel A."/>
            <person name="Wallace J."/>
            <person name="Van De Peer Y."/>
            <person name="Van Deynze A."/>
        </authorList>
    </citation>
    <scope>NUCLEOTIDE SEQUENCE</scope>
    <source>
        <tissue evidence="2">Leaves</tissue>
    </source>
</reference>